<feature type="domain" description="ABC transporter" evidence="5">
    <location>
        <begin position="260"/>
        <end position="471"/>
    </location>
</feature>
<proteinExistence type="inferred from homology"/>
<feature type="domain" description="ABC transporter" evidence="5">
    <location>
        <begin position="1"/>
        <end position="239"/>
    </location>
</feature>
<sequence>MTAAALTARGWGWRHAGRAGWAVRGLDLVVEPGERVLLLGPSGSGKSTLLKALAGVLGDDEGAEEGVLDVDGADPRDVRGRVGLVLQAPDANIVLERVGDDVAFGCENLRVPRDEIGPRVDAALAAVGLAVPQDRSTSALSGGQQQRLALAGVLAMRPGAVLLDEPTANLDPAGVVEVRDAVLEATAGATLVVVEHRVGIWRDHVDRIVVLAPGGGVLTAGRPGEVLAAEGGALAAAGVWVPGPPPRAARPVPAAGAPLLTGRALAVGRGGAVVRDGLDAAVSSGRALAVLGRNGAGKSTLALTLAGLLPPVAGAVEAAPALADGLGRDPLRWRSRDLLPRIGTVFQQPEHQFLAPTVRQELAVGPRALGLPDAAARVDAVLERLRLAALADANPFTLSGGEQPRLSVATALATAPRVLVVDEPTFGQDALTWAALVDLFRELLDEGRSVVAVTHDEDFAAALGAERLVLA</sequence>
<dbReference type="SMART" id="SM00382">
    <property type="entry name" value="AAA"/>
    <property type="match status" value="2"/>
</dbReference>
<dbReference type="InterPro" id="IPR027417">
    <property type="entry name" value="P-loop_NTPase"/>
</dbReference>
<dbReference type="RefSeq" id="WP_377936091.1">
    <property type="nucleotide sequence ID" value="NZ_JBHUEA010000026.1"/>
</dbReference>
<gene>
    <name evidence="6" type="ORF">ACFSBI_14315</name>
</gene>
<comment type="similarity">
    <text evidence="1">Belongs to the ABC transporter superfamily.</text>
</comment>
<dbReference type="SUPFAM" id="SSF52540">
    <property type="entry name" value="P-loop containing nucleoside triphosphate hydrolases"/>
    <property type="match status" value="2"/>
</dbReference>
<protein>
    <submittedName>
        <fullName evidence="6">ABC transporter ATP-binding protein</fullName>
    </submittedName>
</protein>
<evidence type="ECO:0000256" key="1">
    <source>
        <dbReference type="ARBA" id="ARBA00005417"/>
    </source>
</evidence>
<dbReference type="Gene3D" id="3.40.50.300">
    <property type="entry name" value="P-loop containing nucleotide triphosphate hydrolases"/>
    <property type="match status" value="2"/>
</dbReference>
<dbReference type="EMBL" id="JBHUEA010000026">
    <property type="protein sequence ID" value="MFD1722727.1"/>
    <property type="molecule type" value="Genomic_DNA"/>
</dbReference>
<comment type="caution">
    <text evidence="6">The sequence shown here is derived from an EMBL/GenBank/DDBJ whole genome shotgun (WGS) entry which is preliminary data.</text>
</comment>
<dbReference type="PANTHER" id="PTHR43553">
    <property type="entry name" value="HEAVY METAL TRANSPORTER"/>
    <property type="match status" value="1"/>
</dbReference>
<evidence type="ECO:0000313" key="7">
    <source>
        <dbReference type="Proteomes" id="UP001597347"/>
    </source>
</evidence>
<dbReference type="InterPro" id="IPR017871">
    <property type="entry name" value="ABC_transporter-like_CS"/>
</dbReference>
<accession>A0ABW4LJJ3</accession>
<keyword evidence="4 6" id="KW-0067">ATP-binding</keyword>
<reference evidence="7" key="1">
    <citation type="journal article" date="2019" name="Int. J. Syst. Evol. Microbiol.">
        <title>The Global Catalogue of Microorganisms (GCM) 10K type strain sequencing project: providing services to taxonomists for standard genome sequencing and annotation.</title>
        <authorList>
            <consortium name="The Broad Institute Genomics Platform"/>
            <consortium name="The Broad Institute Genome Sequencing Center for Infectious Disease"/>
            <person name="Wu L."/>
            <person name="Ma J."/>
        </authorList>
    </citation>
    <scope>NUCLEOTIDE SEQUENCE [LARGE SCALE GENOMIC DNA]</scope>
    <source>
        <strain evidence="7">CGMCC 1.12471</strain>
    </source>
</reference>
<keyword evidence="7" id="KW-1185">Reference proteome</keyword>
<evidence type="ECO:0000256" key="3">
    <source>
        <dbReference type="ARBA" id="ARBA00022741"/>
    </source>
</evidence>
<evidence type="ECO:0000256" key="2">
    <source>
        <dbReference type="ARBA" id="ARBA00022448"/>
    </source>
</evidence>
<dbReference type="CDD" id="cd03225">
    <property type="entry name" value="ABC_cobalt_CbiO_domain1"/>
    <property type="match status" value="2"/>
</dbReference>
<keyword evidence="2" id="KW-0813">Transport</keyword>
<dbReference type="InterPro" id="IPR003439">
    <property type="entry name" value="ABC_transporter-like_ATP-bd"/>
</dbReference>
<dbReference type="InterPro" id="IPR015856">
    <property type="entry name" value="ABC_transpr_CbiO/EcfA_su"/>
</dbReference>
<dbReference type="Proteomes" id="UP001597347">
    <property type="component" value="Unassembled WGS sequence"/>
</dbReference>
<dbReference type="GO" id="GO:0005524">
    <property type="term" value="F:ATP binding"/>
    <property type="evidence" value="ECO:0007669"/>
    <property type="project" value="UniProtKB-KW"/>
</dbReference>
<evidence type="ECO:0000313" key="6">
    <source>
        <dbReference type="EMBL" id="MFD1722727.1"/>
    </source>
</evidence>
<keyword evidence="3" id="KW-0547">Nucleotide-binding</keyword>
<dbReference type="InterPro" id="IPR003593">
    <property type="entry name" value="AAA+_ATPase"/>
</dbReference>
<organism evidence="6 7">
    <name type="scientific">Amnibacterium endophyticum</name>
    <dbReference type="NCBI Taxonomy" id="2109337"/>
    <lineage>
        <taxon>Bacteria</taxon>
        <taxon>Bacillati</taxon>
        <taxon>Actinomycetota</taxon>
        <taxon>Actinomycetes</taxon>
        <taxon>Micrococcales</taxon>
        <taxon>Microbacteriaceae</taxon>
        <taxon>Amnibacterium</taxon>
    </lineage>
</organism>
<evidence type="ECO:0000256" key="4">
    <source>
        <dbReference type="ARBA" id="ARBA00022840"/>
    </source>
</evidence>
<dbReference type="PROSITE" id="PS00211">
    <property type="entry name" value="ABC_TRANSPORTER_1"/>
    <property type="match status" value="1"/>
</dbReference>
<name>A0ABW4LJJ3_9MICO</name>
<evidence type="ECO:0000259" key="5">
    <source>
        <dbReference type="PROSITE" id="PS50893"/>
    </source>
</evidence>
<dbReference type="PROSITE" id="PS50893">
    <property type="entry name" value="ABC_TRANSPORTER_2"/>
    <property type="match status" value="2"/>
</dbReference>
<dbReference type="Pfam" id="PF00005">
    <property type="entry name" value="ABC_tran"/>
    <property type="match status" value="2"/>
</dbReference>
<dbReference type="PANTHER" id="PTHR43553:SF24">
    <property type="entry name" value="ENERGY-COUPLING FACTOR TRANSPORTER ATP-BINDING PROTEIN ECFA1"/>
    <property type="match status" value="1"/>
</dbReference>
<dbReference type="InterPro" id="IPR050095">
    <property type="entry name" value="ECF_ABC_transporter_ATP-bd"/>
</dbReference>